<feature type="signal peptide" evidence="1">
    <location>
        <begin position="1"/>
        <end position="31"/>
    </location>
</feature>
<evidence type="ECO:0000313" key="2">
    <source>
        <dbReference type="EMBL" id="RNA45090.1"/>
    </source>
</evidence>
<proteinExistence type="predicted"/>
<name>A0A3M7TBR4_BRAPC</name>
<evidence type="ECO:0000313" key="3">
    <source>
        <dbReference type="Proteomes" id="UP000276133"/>
    </source>
</evidence>
<dbReference type="EMBL" id="REGN01000030">
    <property type="protein sequence ID" value="RNA45090.1"/>
    <property type="molecule type" value="Genomic_DNA"/>
</dbReference>
<evidence type="ECO:0000256" key="1">
    <source>
        <dbReference type="SAM" id="SignalP"/>
    </source>
</evidence>
<comment type="caution">
    <text evidence="2">The sequence shown here is derived from an EMBL/GenBank/DDBJ whole genome shotgun (WGS) entry which is preliminary data.</text>
</comment>
<feature type="chain" id="PRO_5018058399" description="Secreted protein" evidence="1">
    <location>
        <begin position="32"/>
        <end position="72"/>
    </location>
</feature>
<reference evidence="2 3" key="1">
    <citation type="journal article" date="2018" name="Sci. Rep.">
        <title>Genomic signatures of local adaptation to the degree of environmental predictability in rotifers.</title>
        <authorList>
            <person name="Franch-Gras L."/>
            <person name="Hahn C."/>
            <person name="Garcia-Roger E.M."/>
            <person name="Carmona M.J."/>
            <person name="Serra M."/>
            <person name="Gomez A."/>
        </authorList>
    </citation>
    <scope>NUCLEOTIDE SEQUENCE [LARGE SCALE GENOMIC DNA]</scope>
    <source>
        <strain evidence="2">HYR1</strain>
    </source>
</reference>
<dbReference type="AlphaFoldDB" id="A0A3M7TBR4"/>
<accession>A0A3M7TBR4</accession>
<protein>
    <recommendedName>
        <fullName evidence="4">Secreted protein</fullName>
    </recommendedName>
</protein>
<keyword evidence="3" id="KW-1185">Reference proteome</keyword>
<organism evidence="2 3">
    <name type="scientific">Brachionus plicatilis</name>
    <name type="common">Marine rotifer</name>
    <name type="synonym">Brachionus muelleri</name>
    <dbReference type="NCBI Taxonomy" id="10195"/>
    <lineage>
        <taxon>Eukaryota</taxon>
        <taxon>Metazoa</taxon>
        <taxon>Spiralia</taxon>
        <taxon>Gnathifera</taxon>
        <taxon>Rotifera</taxon>
        <taxon>Eurotatoria</taxon>
        <taxon>Monogononta</taxon>
        <taxon>Pseudotrocha</taxon>
        <taxon>Ploima</taxon>
        <taxon>Brachionidae</taxon>
        <taxon>Brachionus</taxon>
    </lineage>
</organism>
<dbReference type="Proteomes" id="UP000276133">
    <property type="component" value="Unassembled WGS sequence"/>
</dbReference>
<keyword evidence="1" id="KW-0732">Signal</keyword>
<evidence type="ECO:0008006" key="4">
    <source>
        <dbReference type="Google" id="ProtNLM"/>
    </source>
</evidence>
<sequence>MKLKILLTIIHVISLKLYVTVLPNIHKQAYCQRLSSEEPKHALKIVSTDTSFVPPLKVELISILVSSLHHKS</sequence>
<gene>
    <name evidence="2" type="ORF">BpHYR1_008704</name>
</gene>